<proteinExistence type="predicted"/>
<evidence type="ECO:0000313" key="1">
    <source>
        <dbReference type="EMBL" id="NRT58345.1"/>
    </source>
</evidence>
<dbReference type="PANTHER" id="PTHR45947">
    <property type="entry name" value="SULFOQUINOVOSYL TRANSFERASE SQD2"/>
    <property type="match status" value="1"/>
</dbReference>
<reference evidence="1 2" key="1">
    <citation type="submission" date="2020-05" db="EMBL/GenBank/DDBJ databases">
        <title>Genomic Encyclopedia of Type Strains, Phase IV (KMG-V): Genome sequencing to study the core and pangenomes of soil and plant-associated prokaryotes.</title>
        <authorList>
            <person name="Whitman W."/>
        </authorList>
    </citation>
    <scope>NUCLEOTIDE SEQUENCE [LARGE SCALE GENOMIC DNA]</scope>
    <source>
        <strain evidence="1 2">C29</strain>
    </source>
</reference>
<comment type="caution">
    <text evidence="1">The sequence shown here is derived from an EMBL/GenBank/DDBJ whole genome shotgun (WGS) entry which is preliminary data.</text>
</comment>
<protein>
    <submittedName>
        <fullName evidence="1">Glycosyltransferase involved in cell wall biosynthesis</fullName>
    </submittedName>
</protein>
<dbReference type="Proteomes" id="UP001516061">
    <property type="component" value="Unassembled WGS sequence"/>
</dbReference>
<keyword evidence="2" id="KW-1185">Reference proteome</keyword>
<dbReference type="InterPro" id="IPR050194">
    <property type="entry name" value="Glycosyltransferase_grp1"/>
</dbReference>
<name>A0ABX2G8J3_9BURK</name>
<dbReference type="EMBL" id="JABSNM010000027">
    <property type="protein sequence ID" value="NRT58345.1"/>
    <property type="molecule type" value="Genomic_DNA"/>
</dbReference>
<gene>
    <name evidence="1" type="ORF">HNQ01_004113</name>
</gene>
<dbReference type="RefSeq" id="WP_173807370.1">
    <property type="nucleotide sequence ID" value="NZ_JABSNM010000027.1"/>
</dbReference>
<dbReference type="Gene3D" id="3.40.50.2000">
    <property type="entry name" value="Glycogen Phosphorylase B"/>
    <property type="match status" value="2"/>
</dbReference>
<organism evidence="1 2">
    <name type="scientific">Sphaerotilus uruguayifluvii</name>
    <dbReference type="NCBI Taxonomy" id="2735897"/>
    <lineage>
        <taxon>Bacteria</taxon>
        <taxon>Pseudomonadati</taxon>
        <taxon>Pseudomonadota</taxon>
        <taxon>Betaproteobacteria</taxon>
        <taxon>Burkholderiales</taxon>
        <taxon>Sphaerotilaceae</taxon>
        <taxon>Sphaerotilus</taxon>
    </lineage>
</organism>
<dbReference type="PANTHER" id="PTHR45947:SF3">
    <property type="entry name" value="SULFOQUINOVOSYL TRANSFERASE SQD2"/>
    <property type="match status" value="1"/>
</dbReference>
<evidence type="ECO:0000313" key="2">
    <source>
        <dbReference type="Proteomes" id="UP001516061"/>
    </source>
</evidence>
<dbReference type="CDD" id="cd03801">
    <property type="entry name" value="GT4_PimA-like"/>
    <property type="match status" value="1"/>
</dbReference>
<dbReference type="SUPFAM" id="SSF53756">
    <property type="entry name" value="UDP-Glycosyltransferase/glycogen phosphorylase"/>
    <property type="match status" value="1"/>
</dbReference>
<sequence>MNTKVAILQHRLLHYRVDFFQRLHDELARHGVELMLVHGQASAAEAVRKDEGHLPWATRVRNRFLGVAGKDLIWQPLPPSARDADLCVMIQENRVLSNYPLILRRRLAGAGAPPLAFWGHGRNFQTTAPSGWRERWKSLMLRQVDWWFAYTSMTVDHLRASGFAADRISNLNNAIDVSAFRRQIEAVPEAELARWRTELGLGDGQRIAVFCGSMYPEKKLDLLLAAADRIRAALPDFHLLMIGDGPGAAEVRAAAASRPWLHVLGVRKGADKAALFRLACVQLNPGLVGLHVLDAFSAGLPMITTARALHSPEIAYLQGGTTGLVIDDERPEVYADAVTALMRDEARLQAMRSACLEAAGRYTLDNMVSNFARGVLDCLDRHGRRVRRPA</sequence>
<accession>A0ABX2G8J3</accession>
<dbReference type="Pfam" id="PF13692">
    <property type="entry name" value="Glyco_trans_1_4"/>
    <property type="match status" value="1"/>
</dbReference>